<reference evidence="19" key="1">
    <citation type="submission" date="2019-02" db="EMBL/GenBank/DDBJ databases">
        <title>Draft genome sequence of Dolichospermum planctonicum NIES-80.</title>
        <authorList>
            <person name="Yamaguchi H."/>
            <person name="Suzuki S."/>
            <person name="Kawachi M."/>
        </authorList>
    </citation>
    <scope>NUCLEOTIDE SEQUENCE [LARGE SCALE GENOMIC DNA]</scope>
    <source>
        <strain evidence="19">NIES-80</strain>
    </source>
</reference>
<evidence type="ECO:0000256" key="8">
    <source>
        <dbReference type="ARBA" id="ARBA00022697"/>
    </source>
</evidence>
<dbReference type="Gene3D" id="3.40.50.720">
    <property type="entry name" value="NAD(P)-binding Rossmann-like Domain"/>
    <property type="match status" value="1"/>
</dbReference>
<evidence type="ECO:0000256" key="11">
    <source>
        <dbReference type="ARBA" id="ARBA00023002"/>
    </source>
</evidence>
<dbReference type="SUPFAM" id="SSF55347">
    <property type="entry name" value="Glyceraldehyde-3-phosphate dehydrogenase-like, C-terminal domain"/>
    <property type="match status" value="1"/>
</dbReference>
<dbReference type="PIRSF" id="PIRSF000148">
    <property type="entry name" value="ASA_dh"/>
    <property type="match status" value="1"/>
</dbReference>
<dbReference type="HAMAP" id="MF_02121">
    <property type="entry name" value="ASADH"/>
    <property type="match status" value="1"/>
</dbReference>
<dbReference type="GO" id="GO:0046983">
    <property type="term" value="F:protein dimerization activity"/>
    <property type="evidence" value="ECO:0007669"/>
    <property type="project" value="InterPro"/>
</dbReference>
<dbReference type="GO" id="GO:0050661">
    <property type="term" value="F:NADP binding"/>
    <property type="evidence" value="ECO:0007669"/>
    <property type="project" value="UniProtKB-UniRule"/>
</dbReference>
<dbReference type="InterPro" id="IPR005986">
    <property type="entry name" value="Asp_semialdehyde_DH_beta"/>
</dbReference>
<comment type="subunit">
    <text evidence="5 15">Homodimer.</text>
</comment>
<dbReference type="InterPro" id="IPR012080">
    <property type="entry name" value="Asp_semialdehyde_DH"/>
</dbReference>
<dbReference type="PANTHER" id="PTHR46278">
    <property type="entry name" value="DEHYDROGENASE, PUTATIVE-RELATED"/>
    <property type="match status" value="1"/>
</dbReference>
<comment type="pathway">
    <text evidence="1 15">Amino-acid biosynthesis; L-methionine biosynthesis via de novo pathway; L-homoserine from L-aspartate: step 2/3.</text>
</comment>
<comment type="pathway">
    <text evidence="2 15">Amino-acid biosynthesis; L-lysine biosynthesis via DAP pathway; (S)-tetrahydrodipicolinate from L-aspartate: step 2/4.</text>
</comment>
<dbReference type="GO" id="GO:0009088">
    <property type="term" value="P:threonine biosynthetic process"/>
    <property type="evidence" value="ECO:0007669"/>
    <property type="project" value="UniProtKB-UniRule"/>
</dbReference>
<comment type="pathway">
    <text evidence="3 15">Amino-acid biosynthesis; L-threonine biosynthesis; L-threonine from L-aspartate: step 2/5.</text>
</comment>
<dbReference type="CDD" id="cd18131">
    <property type="entry name" value="ASADH_C_bac_euk_like"/>
    <property type="match status" value="1"/>
</dbReference>
<dbReference type="InterPro" id="IPR000534">
    <property type="entry name" value="Semialdehyde_DH_NAD-bd"/>
</dbReference>
<dbReference type="GO" id="GO:0004073">
    <property type="term" value="F:aspartate-semialdehyde dehydrogenase activity"/>
    <property type="evidence" value="ECO:0007669"/>
    <property type="project" value="UniProtKB-UniRule"/>
</dbReference>
<evidence type="ECO:0000256" key="12">
    <source>
        <dbReference type="ARBA" id="ARBA00023154"/>
    </source>
</evidence>
<feature type="domain" description="Semialdehyde dehydrogenase NAD-binding" evidence="17">
    <location>
        <begin position="35"/>
        <end position="150"/>
    </location>
</feature>
<accession>A0A480AJ24</accession>
<dbReference type="InterPro" id="IPR036291">
    <property type="entry name" value="NAD(P)-bd_dom_sf"/>
</dbReference>
<dbReference type="PANTHER" id="PTHR46278:SF2">
    <property type="entry name" value="ASPARTATE-SEMIALDEHYDE DEHYDROGENASE"/>
    <property type="match status" value="1"/>
</dbReference>
<evidence type="ECO:0000256" key="15">
    <source>
        <dbReference type="HAMAP-Rule" id="MF_02121"/>
    </source>
</evidence>
<feature type="binding site" evidence="15">
    <location>
        <begin position="70"/>
        <end position="71"/>
    </location>
    <ligand>
        <name>NADP(+)</name>
        <dbReference type="ChEBI" id="CHEBI:58349"/>
    </ligand>
</feature>
<evidence type="ECO:0000313" key="19">
    <source>
        <dbReference type="Proteomes" id="UP000299367"/>
    </source>
</evidence>
<evidence type="ECO:0000256" key="5">
    <source>
        <dbReference type="ARBA" id="ARBA00011738"/>
    </source>
</evidence>
<sequence length="370" mass="40447">MPTVERKKRDNFLSRAKKIVNYLLKEESSLSKSYRVAILGATGAVGTELLELLESRNFPLADLKLLASPRSAGKTLKFKGEDIPIQAVSDHVWENVDIVLASAGGGISKTWAGVAVEKGAVVIDNSSAFRMNPDVPLVVPEVNPQAAANHQGIIANPNCTTILMSLAVWPLHQVKPVKRIVAATYQSASGAGAKAMEEVKIQSEAILQGQQPVAEVLPYPLAFNLFTHNSPLTPWGYCEEEMKMVNETRKIFGSQEIKITATCVRVPVLRAHSEAINLEFATPFNPEEAREILRISPGVKLVEDWQANYFPMPIEASGKDEVLVGRIRQDISHPCGLELWLCGDQIRKGAALNAVQIAELLVEKNLLKST</sequence>
<feature type="active site" description="Acyl-thioester intermediate" evidence="15 16">
    <location>
        <position position="159"/>
    </location>
</feature>
<dbReference type="UniPathway" id="UPA00050">
    <property type="reaction ID" value="UER00463"/>
</dbReference>
<dbReference type="EC" id="1.2.1.11" evidence="6 15"/>
<keyword evidence="10 15" id="KW-0220">Diaminopimelate biosynthesis</keyword>
<feature type="active site" description="Proton acceptor" evidence="15 16">
    <location>
        <position position="272"/>
    </location>
</feature>
<dbReference type="SMART" id="SM00859">
    <property type="entry name" value="Semialdhyde_dh"/>
    <property type="match status" value="1"/>
</dbReference>
<protein>
    <recommendedName>
        <fullName evidence="6 15">Aspartate-semialdehyde dehydrogenase</fullName>
        <shortName evidence="15">ASA dehydrogenase</shortName>
        <shortName evidence="15">ASADH</shortName>
        <ecNumber evidence="6 15">1.2.1.11</ecNumber>
    </recommendedName>
    <alternativeName>
        <fullName evidence="15">Aspartate-beta-semialdehyde dehydrogenase</fullName>
    </alternativeName>
</protein>
<feature type="binding site" evidence="15">
    <location>
        <position position="239"/>
    </location>
    <ligand>
        <name>substrate</name>
    </ligand>
</feature>
<evidence type="ECO:0000256" key="7">
    <source>
        <dbReference type="ARBA" id="ARBA00022605"/>
    </source>
</evidence>
<evidence type="ECO:0000256" key="14">
    <source>
        <dbReference type="ARBA" id="ARBA00047891"/>
    </source>
</evidence>
<keyword evidence="8 15" id="KW-0791">Threonine biosynthesis</keyword>
<evidence type="ECO:0000256" key="16">
    <source>
        <dbReference type="PIRSR" id="PIRSR000148-1"/>
    </source>
</evidence>
<keyword evidence="7 15" id="KW-0028">Amino-acid biosynthesis</keyword>
<dbReference type="AlphaFoldDB" id="A0A480AJ24"/>
<evidence type="ECO:0000256" key="2">
    <source>
        <dbReference type="ARBA" id="ARBA00005076"/>
    </source>
</evidence>
<dbReference type="UniPathway" id="UPA00051">
    <property type="reaction ID" value="UER00464"/>
</dbReference>
<dbReference type="Gene3D" id="3.30.360.10">
    <property type="entry name" value="Dihydrodipicolinate Reductase, domain 2"/>
    <property type="match status" value="1"/>
</dbReference>
<dbReference type="InterPro" id="IPR012280">
    <property type="entry name" value="Semialdhyde_DH_dimer_dom"/>
</dbReference>
<keyword evidence="11 15" id="KW-0560">Oxidoreductase</keyword>
<dbReference type="CDD" id="cd02316">
    <property type="entry name" value="VcASADH2_like_N"/>
    <property type="match status" value="1"/>
</dbReference>
<gene>
    <name evidence="15" type="primary">asd</name>
    <name evidence="18" type="ORF">NIES80_34920</name>
</gene>
<evidence type="ECO:0000256" key="4">
    <source>
        <dbReference type="ARBA" id="ARBA00010584"/>
    </source>
</evidence>
<comment type="function">
    <text evidence="15">Catalyzes the NADPH-dependent formation of L-aspartate-semialdehyde (L-ASA) by the reductive dephosphorylation of L-aspartyl-4-phosphate.</text>
</comment>
<dbReference type="Pfam" id="PF02774">
    <property type="entry name" value="Semialdhyde_dhC"/>
    <property type="match status" value="1"/>
</dbReference>
<comment type="caution">
    <text evidence="15">Lacks conserved residue(s) required for the propagation of feature annotation.</text>
</comment>
<keyword evidence="13 15" id="KW-0486">Methionine biosynthesis</keyword>
<evidence type="ECO:0000256" key="10">
    <source>
        <dbReference type="ARBA" id="ARBA00022915"/>
    </source>
</evidence>
<feature type="binding site" evidence="15">
    <location>
        <position position="130"/>
    </location>
    <ligand>
        <name>phosphate</name>
        <dbReference type="ChEBI" id="CHEBI:43474"/>
    </ligand>
</feature>
<evidence type="ECO:0000256" key="6">
    <source>
        <dbReference type="ARBA" id="ARBA00013120"/>
    </source>
</evidence>
<evidence type="ECO:0000256" key="13">
    <source>
        <dbReference type="ARBA" id="ARBA00023167"/>
    </source>
</evidence>
<evidence type="ECO:0000313" key="18">
    <source>
        <dbReference type="EMBL" id="GCL43773.1"/>
    </source>
</evidence>
<evidence type="ECO:0000256" key="9">
    <source>
        <dbReference type="ARBA" id="ARBA00022857"/>
    </source>
</evidence>
<feature type="binding site" evidence="15">
    <location>
        <position position="345"/>
    </location>
    <ligand>
        <name>NADP(+)</name>
        <dbReference type="ChEBI" id="CHEBI:58349"/>
    </ligand>
</feature>
<dbReference type="UniPathway" id="UPA00034">
    <property type="reaction ID" value="UER00016"/>
</dbReference>
<keyword evidence="12 15" id="KW-0457">Lysine biosynthesis</keyword>
<dbReference type="EMBL" id="BJCF01000052">
    <property type="protein sequence ID" value="GCL43773.1"/>
    <property type="molecule type" value="Genomic_DNA"/>
</dbReference>
<comment type="caution">
    <text evidence="18">The sequence shown here is derived from an EMBL/GenBank/DDBJ whole genome shotgun (WGS) entry which is preliminary data.</text>
</comment>
<dbReference type="GO" id="GO:0019877">
    <property type="term" value="P:diaminopimelate biosynthetic process"/>
    <property type="evidence" value="ECO:0007669"/>
    <property type="project" value="UniProtKB-UniRule"/>
</dbReference>
<evidence type="ECO:0000259" key="17">
    <source>
        <dbReference type="SMART" id="SM00859"/>
    </source>
</evidence>
<dbReference type="SUPFAM" id="SSF51735">
    <property type="entry name" value="NAD(P)-binding Rossmann-fold domains"/>
    <property type="match status" value="1"/>
</dbReference>
<comment type="catalytic activity">
    <reaction evidence="14 15">
        <text>L-aspartate 4-semialdehyde + phosphate + NADP(+) = 4-phospho-L-aspartate + NADPH + H(+)</text>
        <dbReference type="Rhea" id="RHEA:24284"/>
        <dbReference type="ChEBI" id="CHEBI:15378"/>
        <dbReference type="ChEBI" id="CHEBI:43474"/>
        <dbReference type="ChEBI" id="CHEBI:57535"/>
        <dbReference type="ChEBI" id="CHEBI:57783"/>
        <dbReference type="ChEBI" id="CHEBI:58349"/>
        <dbReference type="ChEBI" id="CHEBI:537519"/>
        <dbReference type="EC" id="1.2.1.11"/>
    </reaction>
</comment>
<dbReference type="GO" id="GO:0009097">
    <property type="term" value="P:isoleucine biosynthetic process"/>
    <property type="evidence" value="ECO:0007669"/>
    <property type="project" value="UniProtKB-UniRule"/>
</dbReference>
<feature type="binding site" evidence="15">
    <location>
        <begin position="189"/>
        <end position="190"/>
    </location>
    <ligand>
        <name>NADP(+)</name>
        <dbReference type="ChEBI" id="CHEBI:58349"/>
    </ligand>
</feature>
<dbReference type="Pfam" id="PF01118">
    <property type="entry name" value="Semialdhyde_dh"/>
    <property type="match status" value="1"/>
</dbReference>
<dbReference type="GO" id="GO:0009089">
    <property type="term" value="P:lysine biosynthetic process via diaminopimelate"/>
    <property type="evidence" value="ECO:0007669"/>
    <property type="project" value="UniProtKB-UniRule"/>
</dbReference>
<dbReference type="GO" id="GO:0051287">
    <property type="term" value="F:NAD binding"/>
    <property type="evidence" value="ECO:0007669"/>
    <property type="project" value="InterPro"/>
</dbReference>
<keyword evidence="9 15" id="KW-0521">NADP</keyword>
<dbReference type="GO" id="GO:0071266">
    <property type="term" value="P:'de novo' L-methionine biosynthetic process"/>
    <property type="evidence" value="ECO:0007669"/>
    <property type="project" value="UniProtKB-UniRule"/>
</dbReference>
<feature type="binding site" evidence="15">
    <location>
        <begin position="42"/>
        <end position="45"/>
    </location>
    <ligand>
        <name>NADP(+)</name>
        <dbReference type="ChEBI" id="CHEBI:58349"/>
    </ligand>
</feature>
<feature type="binding site" evidence="15">
    <location>
        <position position="265"/>
    </location>
    <ligand>
        <name>substrate</name>
    </ligand>
</feature>
<dbReference type="NCBIfam" id="NF011456">
    <property type="entry name" value="PRK14874.1"/>
    <property type="match status" value="1"/>
</dbReference>
<dbReference type="Proteomes" id="UP000299367">
    <property type="component" value="Unassembled WGS sequence"/>
</dbReference>
<feature type="binding site" evidence="15">
    <location>
        <position position="186"/>
    </location>
    <ligand>
        <name>substrate</name>
    </ligand>
</feature>
<evidence type="ECO:0000256" key="1">
    <source>
        <dbReference type="ARBA" id="ARBA00005021"/>
    </source>
</evidence>
<evidence type="ECO:0000256" key="3">
    <source>
        <dbReference type="ARBA" id="ARBA00005097"/>
    </source>
</evidence>
<dbReference type="NCBIfam" id="TIGR01296">
    <property type="entry name" value="asd_B"/>
    <property type="match status" value="1"/>
</dbReference>
<comment type="similarity">
    <text evidence="4 15">Belongs to the aspartate-semialdehyde dehydrogenase family.</text>
</comment>
<organism evidence="18 19">
    <name type="scientific">Dolichospermum planctonicum</name>
    <dbReference type="NCBI Taxonomy" id="136072"/>
    <lineage>
        <taxon>Bacteria</taxon>
        <taxon>Bacillati</taxon>
        <taxon>Cyanobacteriota</taxon>
        <taxon>Cyanophyceae</taxon>
        <taxon>Nostocales</taxon>
        <taxon>Aphanizomenonaceae</taxon>
        <taxon>Dolichospermum</taxon>
    </lineage>
</organism>
<proteinExistence type="inferred from homology"/>
<name>A0A480AJ24_9CYAN</name>